<dbReference type="AlphaFoldDB" id="A0A8D8CLI6"/>
<dbReference type="EMBL" id="HBUE01129388">
    <property type="protein sequence ID" value="CAG6495633.1"/>
    <property type="molecule type" value="Transcribed_RNA"/>
</dbReference>
<accession>A0A8D8CLI6</accession>
<protein>
    <submittedName>
        <fullName evidence="1">(northern house mosquito) hypothetical protein</fullName>
    </submittedName>
</protein>
<reference evidence="1" key="1">
    <citation type="submission" date="2021-05" db="EMBL/GenBank/DDBJ databases">
        <authorList>
            <person name="Alioto T."/>
            <person name="Alioto T."/>
            <person name="Gomez Garrido J."/>
        </authorList>
    </citation>
    <scope>NUCLEOTIDE SEQUENCE</scope>
</reference>
<proteinExistence type="predicted"/>
<dbReference type="EMBL" id="HBUE01260471">
    <property type="protein sequence ID" value="CAG6558739.1"/>
    <property type="molecule type" value="Transcribed_RNA"/>
</dbReference>
<evidence type="ECO:0000313" key="1">
    <source>
        <dbReference type="EMBL" id="CAG6495631.1"/>
    </source>
</evidence>
<dbReference type="EMBL" id="HBUE01155384">
    <property type="protein sequence ID" value="CAG6507396.1"/>
    <property type="molecule type" value="Transcribed_RNA"/>
</dbReference>
<organism evidence="1">
    <name type="scientific">Culex pipiens</name>
    <name type="common">House mosquito</name>
    <dbReference type="NCBI Taxonomy" id="7175"/>
    <lineage>
        <taxon>Eukaryota</taxon>
        <taxon>Metazoa</taxon>
        <taxon>Ecdysozoa</taxon>
        <taxon>Arthropoda</taxon>
        <taxon>Hexapoda</taxon>
        <taxon>Insecta</taxon>
        <taxon>Pterygota</taxon>
        <taxon>Neoptera</taxon>
        <taxon>Endopterygota</taxon>
        <taxon>Diptera</taxon>
        <taxon>Nematocera</taxon>
        <taxon>Culicoidea</taxon>
        <taxon>Culicidae</taxon>
        <taxon>Culicinae</taxon>
        <taxon>Culicini</taxon>
        <taxon>Culex</taxon>
        <taxon>Culex</taxon>
    </lineage>
</organism>
<dbReference type="EMBL" id="HBUE01129388">
    <property type="protein sequence ID" value="CAG6495631.1"/>
    <property type="molecule type" value="Transcribed_RNA"/>
</dbReference>
<sequence length="108" mass="12183">MMISLKRMLPDSTRKLRSVYCCGNWEWKSTNGILVLYCRRFPRISRLARPLTHSKACLVPRNRSLADGIAVSRLPSSPPRTMSAMHVVSTSFVLSLISRSCLRMSSSP</sequence>
<name>A0A8D8CLI6_CULPI</name>